<protein>
    <recommendedName>
        <fullName evidence="4">DNA-binding protein</fullName>
    </recommendedName>
</protein>
<evidence type="ECO:0000313" key="3">
    <source>
        <dbReference type="Proteomes" id="UP001269400"/>
    </source>
</evidence>
<dbReference type="RefSeq" id="WP_316911303.1">
    <property type="nucleotide sequence ID" value="NZ_JAPTGD010000002.1"/>
</dbReference>
<evidence type="ECO:0000256" key="1">
    <source>
        <dbReference type="SAM" id="Phobius"/>
    </source>
</evidence>
<dbReference type="Proteomes" id="UP001269400">
    <property type="component" value="Unassembled WGS sequence"/>
</dbReference>
<evidence type="ECO:0000313" key="2">
    <source>
        <dbReference type="EMBL" id="MDU9694090.1"/>
    </source>
</evidence>
<accession>A0AAX6NEK3</accession>
<organism evidence="2 3">
    <name type="scientific">Priestia aryabhattai</name>
    <name type="common">Bacillus aryabhattai</name>
    <dbReference type="NCBI Taxonomy" id="412384"/>
    <lineage>
        <taxon>Bacteria</taxon>
        <taxon>Bacillati</taxon>
        <taxon>Bacillota</taxon>
        <taxon>Bacilli</taxon>
        <taxon>Bacillales</taxon>
        <taxon>Bacillaceae</taxon>
        <taxon>Priestia</taxon>
    </lineage>
</organism>
<keyword evidence="1" id="KW-0812">Transmembrane</keyword>
<keyword evidence="1" id="KW-1133">Transmembrane helix</keyword>
<evidence type="ECO:0008006" key="4">
    <source>
        <dbReference type="Google" id="ProtNLM"/>
    </source>
</evidence>
<dbReference type="EMBL" id="JAPTGD010000002">
    <property type="protein sequence ID" value="MDU9694090.1"/>
    <property type="molecule type" value="Genomic_DNA"/>
</dbReference>
<keyword evidence="1" id="KW-0472">Membrane</keyword>
<feature type="transmembrane region" description="Helical" evidence="1">
    <location>
        <begin position="6"/>
        <end position="22"/>
    </location>
</feature>
<dbReference type="AlphaFoldDB" id="A0AAX6NEK3"/>
<reference evidence="2" key="1">
    <citation type="journal article" date="2022" name="J Environ Chem Eng">
        <title>Biodegradation of petroleum oil using a constructed nonpathogenic and heavy metal-tolerant bacterial consortium isolated from marine sponges.</title>
        <authorList>
            <person name="Dechsakulwatana C."/>
            <person name="Rungsihiranrut A."/>
            <person name="Muangchinda C."/>
            <person name="Ningthoujam R."/>
            <person name="Klankeo P."/>
            <person name="Pinyakong O."/>
        </authorList>
    </citation>
    <scope>NUCLEOTIDE SEQUENCE</scope>
    <source>
        <strain evidence="2">TL01-2</strain>
    </source>
</reference>
<reference evidence="2" key="2">
    <citation type="submission" date="2022-12" db="EMBL/GenBank/DDBJ databases">
        <authorList>
            <person name="Dechsakulwatana C."/>
            <person name="Rungsihiranrut A."/>
            <person name="Muangchinda C."/>
            <person name="Ningthoujam R."/>
            <person name="Klankeo P."/>
            <person name="Pinyakong O."/>
        </authorList>
    </citation>
    <scope>NUCLEOTIDE SEQUENCE</scope>
    <source>
        <strain evidence="2">TL01-2</strain>
    </source>
</reference>
<sequence>MYFFNFWFMLTVAIAGYYILEYKKAERLGFKDEKDVYGGGLLVSRGELHKVIGIKERDVKSFFEDYSDKLAVYSINNKEYYSVENLKSALNAKSINDVKQEYKK</sequence>
<comment type="caution">
    <text evidence="2">The sequence shown here is derived from an EMBL/GenBank/DDBJ whole genome shotgun (WGS) entry which is preliminary data.</text>
</comment>
<name>A0AAX6NEK3_PRIAR</name>
<gene>
    <name evidence="2" type="ORF">O0Q50_23180</name>
</gene>
<proteinExistence type="predicted"/>